<evidence type="ECO:0000256" key="1">
    <source>
        <dbReference type="SAM" id="SignalP"/>
    </source>
</evidence>
<dbReference type="Proteomes" id="UP001178507">
    <property type="component" value="Unassembled WGS sequence"/>
</dbReference>
<dbReference type="InterPro" id="IPR053183">
    <property type="entry name" value="ASL1"/>
</dbReference>
<feature type="chain" id="PRO_5041380718" description="Asl1-like glycosyl hydrolase catalytic domain-containing protein" evidence="1">
    <location>
        <begin position="19"/>
        <end position="289"/>
    </location>
</feature>
<dbReference type="PANTHER" id="PTHR34154:SF3">
    <property type="entry name" value="ALKALI-SENSITIVE LINKAGE PROTEIN 1"/>
    <property type="match status" value="1"/>
</dbReference>
<gene>
    <name evidence="3" type="ORF">EVOR1521_LOCUS10495</name>
</gene>
<feature type="signal peptide" evidence="1">
    <location>
        <begin position="1"/>
        <end position="18"/>
    </location>
</feature>
<reference evidence="3" key="1">
    <citation type="submission" date="2023-08" db="EMBL/GenBank/DDBJ databases">
        <authorList>
            <person name="Chen Y."/>
            <person name="Shah S."/>
            <person name="Dougan E. K."/>
            <person name="Thang M."/>
            <person name="Chan C."/>
        </authorList>
    </citation>
    <scope>NUCLEOTIDE SEQUENCE</scope>
</reference>
<dbReference type="Gene3D" id="3.20.20.80">
    <property type="entry name" value="Glycosidases"/>
    <property type="match status" value="1"/>
</dbReference>
<protein>
    <recommendedName>
        <fullName evidence="2">Asl1-like glycosyl hydrolase catalytic domain-containing protein</fullName>
    </recommendedName>
</protein>
<proteinExistence type="predicted"/>
<comment type="caution">
    <text evidence="3">The sequence shown here is derived from an EMBL/GenBank/DDBJ whole genome shotgun (WGS) entry which is preliminary data.</text>
</comment>
<dbReference type="GO" id="GO:0071966">
    <property type="term" value="P:fungal-type cell wall polysaccharide metabolic process"/>
    <property type="evidence" value="ECO:0007669"/>
    <property type="project" value="TreeGrafter"/>
</dbReference>
<feature type="domain" description="Asl1-like glycosyl hydrolase catalytic" evidence="2">
    <location>
        <begin position="33"/>
        <end position="255"/>
    </location>
</feature>
<evidence type="ECO:0000313" key="3">
    <source>
        <dbReference type="EMBL" id="CAJ1383352.1"/>
    </source>
</evidence>
<evidence type="ECO:0000313" key="4">
    <source>
        <dbReference type="Proteomes" id="UP001178507"/>
    </source>
</evidence>
<name>A0AA36I940_9DINO</name>
<sequence>MEMLRILVLLLTPCLVAARSSKRGIAKANLAEHQLHALKQGVSWGYNWQISPRSHWHHAGMDFFPMVHDGGFPRWGGGGNFRALLGFNEPDIHTQAHMNPWHAAAMWPEVERVARNLGVQKLVSPAMCGDIGKGMAWMQQFLDACKGCRVDAIAIHSYWCSLAGVQNLINSYKRFGKKIWLTEFACAAPGVDVSMQGQIKFMKEVVPWLEQEDVVEKYAWFSYFTHEWSYGITNPNPDAGLVDWNGGLSELGRVYVSLGENGRRLADSNATNETAALDADFNETQPVLV</sequence>
<dbReference type="InterPro" id="IPR024655">
    <property type="entry name" value="Asl1_glyco_hydro_catalytic"/>
</dbReference>
<dbReference type="Pfam" id="PF11790">
    <property type="entry name" value="Glyco_hydro_cc"/>
    <property type="match status" value="1"/>
</dbReference>
<dbReference type="InterPro" id="IPR017853">
    <property type="entry name" value="GH"/>
</dbReference>
<dbReference type="PANTHER" id="PTHR34154">
    <property type="entry name" value="ALKALI-SENSITIVE LINKAGE PROTEIN 1"/>
    <property type="match status" value="1"/>
</dbReference>
<dbReference type="SUPFAM" id="SSF51445">
    <property type="entry name" value="(Trans)glycosidases"/>
    <property type="match status" value="1"/>
</dbReference>
<organism evidence="3 4">
    <name type="scientific">Effrenium voratum</name>
    <dbReference type="NCBI Taxonomy" id="2562239"/>
    <lineage>
        <taxon>Eukaryota</taxon>
        <taxon>Sar</taxon>
        <taxon>Alveolata</taxon>
        <taxon>Dinophyceae</taxon>
        <taxon>Suessiales</taxon>
        <taxon>Symbiodiniaceae</taxon>
        <taxon>Effrenium</taxon>
    </lineage>
</organism>
<dbReference type="EMBL" id="CAUJNA010001007">
    <property type="protein sequence ID" value="CAJ1383352.1"/>
    <property type="molecule type" value="Genomic_DNA"/>
</dbReference>
<dbReference type="AlphaFoldDB" id="A0AA36I940"/>
<keyword evidence="1" id="KW-0732">Signal</keyword>
<keyword evidence="4" id="KW-1185">Reference proteome</keyword>
<accession>A0AA36I940</accession>
<evidence type="ECO:0000259" key="2">
    <source>
        <dbReference type="Pfam" id="PF11790"/>
    </source>
</evidence>